<dbReference type="AlphaFoldDB" id="A0A934VUK0"/>
<dbReference type="EMBL" id="JAENIL010000104">
    <property type="protein sequence ID" value="MBK1880609.1"/>
    <property type="molecule type" value="Genomic_DNA"/>
</dbReference>
<feature type="domain" description="N-acetyltransferase" evidence="1">
    <location>
        <begin position="3"/>
        <end position="165"/>
    </location>
</feature>
<dbReference type="Proteomes" id="UP000617628">
    <property type="component" value="Unassembled WGS sequence"/>
</dbReference>
<dbReference type="RefSeq" id="WP_200359759.1">
    <property type="nucleotide sequence ID" value="NZ_JAENIL010000104.1"/>
</dbReference>
<reference evidence="2" key="1">
    <citation type="submission" date="2021-01" db="EMBL/GenBank/DDBJ databases">
        <title>Modified the classification status of verrucomicrobia.</title>
        <authorList>
            <person name="Feng X."/>
        </authorList>
    </citation>
    <scope>NUCLEOTIDE SEQUENCE</scope>
    <source>
        <strain evidence="2">KCTC 13126</strain>
    </source>
</reference>
<name>A0A934VUK0_9BACT</name>
<dbReference type="InterPro" id="IPR000182">
    <property type="entry name" value="GNAT_dom"/>
</dbReference>
<dbReference type="Pfam" id="PF00583">
    <property type="entry name" value="Acetyltransf_1"/>
    <property type="match status" value="1"/>
</dbReference>
<evidence type="ECO:0000259" key="1">
    <source>
        <dbReference type="PROSITE" id="PS51186"/>
    </source>
</evidence>
<accession>A0A934VUK0</accession>
<dbReference type="Gene3D" id="3.40.630.30">
    <property type="match status" value="1"/>
</dbReference>
<comment type="caution">
    <text evidence="2">The sequence shown here is derived from an EMBL/GenBank/DDBJ whole genome shotgun (WGS) entry which is preliminary data.</text>
</comment>
<proteinExistence type="predicted"/>
<evidence type="ECO:0000313" key="3">
    <source>
        <dbReference type="Proteomes" id="UP000617628"/>
    </source>
</evidence>
<keyword evidence="3" id="KW-1185">Reference proteome</keyword>
<dbReference type="InterPro" id="IPR016181">
    <property type="entry name" value="Acyl_CoA_acyltransferase"/>
</dbReference>
<sequence length="179" mass="20216">MNTTIRKVEASSLSRVSGILIEAADWLKRKGQPLWDAEQLVPAILEKELSYGEYYLAQVDGEDAGVFRFQMEDSLFWPESPADEATYIHRLSVRRSFAGRDVARALVKHAVKLTKEMNRPLLRLDCESTRPKLRTFYEGLGFDLHSLKQVGHFSAARYEMNLTANKSVVTTPEAAPPTS</sequence>
<protein>
    <submittedName>
        <fullName evidence="2">GNAT family N-acetyltransferase</fullName>
    </submittedName>
</protein>
<evidence type="ECO:0000313" key="2">
    <source>
        <dbReference type="EMBL" id="MBK1880609.1"/>
    </source>
</evidence>
<dbReference type="PROSITE" id="PS51186">
    <property type="entry name" value="GNAT"/>
    <property type="match status" value="1"/>
</dbReference>
<dbReference type="CDD" id="cd04301">
    <property type="entry name" value="NAT_SF"/>
    <property type="match status" value="1"/>
</dbReference>
<organism evidence="2 3">
    <name type="scientific">Pelagicoccus mobilis</name>
    <dbReference type="NCBI Taxonomy" id="415221"/>
    <lineage>
        <taxon>Bacteria</taxon>
        <taxon>Pseudomonadati</taxon>
        <taxon>Verrucomicrobiota</taxon>
        <taxon>Opitutia</taxon>
        <taxon>Puniceicoccales</taxon>
        <taxon>Pelagicoccaceae</taxon>
        <taxon>Pelagicoccus</taxon>
    </lineage>
</organism>
<dbReference type="GO" id="GO:0016747">
    <property type="term" value="F:acyltransferase activity, transferring groups other than amino-acyl groups"/>
    <property type="evidence" value="ECO:0007669"/>
    <property type="project" value="InterPro"/>
</dbReference>
<dbReference type="SUPFAM" id="SSF55729">
    <property type="entry name" value="Acyl-CoA N-acyltransferases (Nat)"/>
    <property type="match status" value="1"/>
</dbReference>
<gene>
    <name evidence="2" type="ORF">JIN87_27230</name>
</gene>